<dbReference type="SUPFAM" id="SSF51215">
    <property type="entry name" value="Regulatory protein AraC"/>
    <property type="match status" value="1"/>
</dbReference>
<evidence type="ECO:0000259" key="4">
    <source>
        <dbReference type="PROSITE" id="PS01124"/>
    </source>
</evidence>
<dbReference type="PANTHER" id="PTHR43280:SF32">
    <property type="entry name" value="TRANSCRIPTIONAL REGULATORY PROTEIN"/>
    <property type="match status" value="1"/>
</dbReference>
<dbReference type="InterPro" id="IPR018060">
    <property type="entry name" value="HTH_AraC"/>
</dbReference>
<dbReference type="SUPFAM" id="SSF46689">
    <property type="entry name" value="Homeodomain-like"/>
    <property type="match status" value="1"/>
</dbReference>
<accession>A0A0J7IEZ7</accession>
<evidence type="ECO:0000256" key="1">
    <source>
        <dbReference type="ARBA" id="ARBA00023015"/>
    </source>
</evidence>
<keyword evidence="6" id="KW-1185">Reference proteome</keyword>
<keyword evidence="2" id="KW-0238">DNA-binding</keyword>
<dbReference type="Pfam" id="PF12833">
    <property type="entry name" value="HTH_18"/>
    <property type="match status" value="1"/>
</dbReference>
<sequence>MKQSIPTYDLSSITHHGILIERIEKRTMSTEDNLFDKGIHRDSHYIFTYLESGRARMMVDFKTIEAQDSAVFFLLPGQVHAGMLMENVSGWFVAVKADLLPDTVRSVFEEVLIDIQPVFLDKSTAGKLSLCAEMLEMSCTEEMLATREGFLVVQSLMNAFAGMYAMIFLGEKSSEISSEGRALQLTRTFRILVRKEFKTIKSPSAYAEAMNISRGYLTDVIREVTGKSVQYWIHQEVLIEAKRLLYFTQLTVKEIAYELGYSDHTYFSRLFSKVEGCPPSEFRNKTGNKY</sequence>
<dbReference type="PROSITE" id="PS01124">
    <property type="entry name" value="HTH_ARAC_FAMILY_2"/>
    <property type="match status" value="1"/>
</dbReference>
<evidence type="ECO:0000313" key="5">
    <source>
        <dbReference type="EMBL" id="KMQ64501.1"/>
    </source>
</evidence>
<proteinExistence type="predicted"/>
<dbReference type="SMART" id="SM00342">
    <property type="entry name" value="HTH_ARAC"/>
    <property type="match status" value="1"/>
</dbReference>
<comment type="caution">
    <text evidence="5">The sequence shown here is derived from an EMBL/GenBank/DDBJ whole genome shotgun (WGS) entry which is preliminary data.</text>
</comment>
<dbReference type="OrthoDB" id="1096411at2"/>
<feature type="domain" description="HTH araC/xylS-type" evidence="4">
    <location>
        <begin position="187"/>
        <end position="285"/>
    </location>
</feature>
<gene>
    <name evidence="5" type="ORF">ACM46_09545</name>
</gene>
<evidence type="ECO:0000313" key="6">
    <source>
        <dbReference type="Proteomes" id="UP000036261"/>
    </source>
</evidence>
<dbReference type="InterPro" id="IPR009057">
    <property type="entry name" value="Homeodomain-like_sf"/>
</dbReference>
<dbReference type="AlphaFoldDB" id="A0A0J7IEZ7"/>
<dbReference type="Gene3D" id="1.10.10.60">
    <property type="entry name" value="Homeodomain-like"/>
    <property type="match status" value="1"/>
</dbReference>
<keyword evidence="1" id="KW-0805">Transcription regulation</keyword>
<reference evidence="5 6" key="1">
    <citation type="journal article" date="2013" name="Int. J. Syst. Evol. Microbiol.">
        <title>Chryseobacterium angstadtii sp. nov., isolated from a newt tank.</title>
        <authorList>
            <person name="Kirk K.E."/>
            <person name="Hoffman J.A."/>
            <person name="Smith K.A."/>
            <person name="Strahan B.L."/>
            <person name="Failor K.C."/>
            <person name="Krebs J.E."/>
            <person name="Gale A.N."/>
            <person name="Do T.D."/>
            <person name="Sontag T.C."/>
            <person name="Batties A.M."/>
            <person name="Mistiszyn K."/>
            <person name="Newman J.D."/>
        </authorList>
    </citation>
    <scope>NUCLEOTIDE SEQUENCE [LARGE SCALE GENOMIC DNA]</scope>
    <source>
        <strain evidence="5 6">KM</strain>
    </source>
</reference>
<keyword evidence="3" id="KW-0804">Transcription</keyword>
<dbReference type="PATRIC" id="fig|558151.6.peg.2003"/>
<dbReference type="PRINTS" id="PR00032">
    <property type="entry name" value="HTHARAC"/>
</dbReference>
<dbReference type="InterPro" id="IPR037923">
    <property type="entry name" value="HTH-like"/>
</dbReference>
<dbReference type="Proteomes" id="UP000036261">
    <property type="component" value="Unassembled WGS sequence"/>
</dbReference>
<name>A0A0J7IEZ7_9FLAO</name>
<dbReference type="PANTHER" id="PTHR43280">
    <property type="entry name" value="ARAC-FAMILY TRANSCRIPTIONAL REGULATOR"/>
    <property type="match status" value="1"/>
</dbReference>
<organism evidence="5 6">
    <name type="scientific">Chryseobacterium angstadtii</name>
    <dbReference type="NCBI Taxonomy" id="558151"/>
    <lineage>
        <taxon>Bacteria</taxon>
        <taxon>Pseudomonadati</taxon>
        <taxon>Bacteroidota</taxon>
        <taxon>Flavobacteriia</taxon>
        <taxon>Flavobacteriales</taxon>
        <taxon>Weeksellaceae</taxon>
        <taxon>Chryseobacterium group</taxon>
        <taxon>Chryseobacterium</taxon>
    </lineage>
</organism>
<evidence type="ECO:0000256" key="2">
    <source>
        <dbReference type="ARBA" id="ARBA00023125"/>
    </source>
</evidence>
<dbReference type="STRING" id="558151.ACM46_09545"/>
<dbReference type="EMBL" id="LFND01000003">
    <property type="protein sequence ID" value="KMQ64501.1"/>
    <property type="molecule type" value="Genomic_DNA"/>
</dbReference>
<protein>
    <submittedName>
        <fullName evidence="5">AraC family transcriptional regulator</fullName>
    </submittedName>
</protein>
<dbReference type="RefSeq" id="WP_048506421.1">
    <property type="nucleotide sequence ID" value="NZ_LFND01000003.1"/>
</dbReference>
<evidence type="ECO:0000256" key="3">
    <source>
        <dbReference type="ARBA" id="ARBA00023163"/>
    </source>
</evidence>
<dbReference type="InterPro" id="IPR020449">
    <property type="entry name" value="Tscrpt_reg_AraC-type_HTH"/>
</dbReference>
<dbReference type="GO" id="GO:0003700">
    <property type="term" value="F:DNA-binding transcription factor activity"/>
    <property type="evidence" value="ECO:0007669"/>
    <property type="project" value="InterPro"/>
</dbReference>
<dbReference type="GO" id="GO:0043565">
    <property type="term" value="F:sequence-specific DNA binding"/>
    <property type="evidence" value="ECO:0007669"/>
    <property type="project" value="InterPro"/>
</dbReference>